<proteinExistence type="predicted"/>
<evidence type="ECO:0000256" key="3">
    <source>
        <dbReference type="ARBA" id="ARBA00023242"/>
    </source>
</evidence>
<evidence type="ECO:0000256" key="4">
    <source>
        <dbReference type="PROSITE-ProRule" id="PRU00267"/>
    </source>
</evidence>
<evidence type="ECO:0000256" key="6">
    <source>
        <dbReference type="SAM" id="MobiDB-lite"/>
    </source>
</evidence>
<evidence type="ECO:0000313" key="9">
    <source>
        <dbReference type="Proteomes" id="UP000011777"/>
    </source>
</evidence>
<dbReference type="PANTHER" id="PTHR48112:SF13">
    <property type="entry name" value="NON-HISTONE PROTEIN 10"/>
    <property type="match status" value="1"/>
</dbReference>
<feature type="compositionally biased region" description="Low complexity" evidence="6">
    <location>
        <begin position="222"/>
        <end position="241"/>
    </location>
</feature>
<feature type="region of interest" description="Disordered" evidence="6">
    <location>
        <begin position="86"/>
        <end position="135"/>
    </location>
</feature>
<dbReference type="InterPro" id="IPR036910">
    <property type="entry name" value="HMG_box_dom_sf"/>
</dbReference>
<dbReference type="eggNOG" id="KOG0381">
    <property type="taxonomic scope" value="Eukaryota"/>
</dbReference>
<dbReference type="Pfam" id="PF24245">
    <property type="entry name" value="INO80F"/>
    <property type="match status" value="1"/>
</dbReference>
<dbReference type="Gene3D" id="1.10.30.10">
    <property type="entry name" value="High mobility group box domain"/>
    <property type="match status" value="1"/>
</dbReference>
<keyword evidence="9" id="KW-1185">Reference proteome</keyword>
<dbReference type="EMBL" id="AOGT01002071">
    <property type="protein sequence ID" value="EMG46245.1"/>
    <property type="molecule type" value="Genomic_DNA"/>
</dbReference>
<dbReference type="Pfam" id="PF00505">
    <property type="entry name" value="HMG_box"/>
    <property type="match status" value="1"/>
</dbReference>
<feature type="region of interest" description="Disordered" evidence="6">
    <location>
        <begin position="188"/>
        <end position="300"/>
    </location>
</feature>
<dbReference type="OMA" id="IFCEMEK"/>
<dbReference type="Proteomes" id="UP000011777">
    <property type="component" value="Unassembled WGS sequence"/>
</dbReference>
<dbReference type="SUPFAM" id="SSF47095">
    <property type="entry name" value="HMG-box"/>
    <property type="match status" value="1"/>
</dbReference>
<dbReference type="GO" id="GO:0003677">
    <property type="term" value="F:DNA binding"/>
    <property type="evidence" value="ECO:0007669"/>
    <property type="project" value="UniProtKB-UniRule"/>
</dbReference>
<sequence>MKTAAKDHIESEERFKQKCKELKKRVLEVEESNEIATIALSRTQAAIRRLRLEYSILLERLEERAVQLPDGIISFEEMACPPTPTILDDSLVKSKNGTKKTKSKNKLTLGGSSSASDVASTAMGKQKARDPDLPKRPTNAYLIFCEMEKERIKQVDPNATDLSKSMSDAWRVLSQEERRPYYELYEDDKVRYDREMAEYNQKKEGQPELKKQKIEETEAEPEATTAAEAPAPKATETVPVPEQTPAAEDTIPSEPQLKVEPEPTETVAETEDVPAPVSTADVPTEATPVVTDTTPVVKEE</sequence>
<gene>
    <name evidence="8" type="ORF">G210_3517</name>
</gene>
<dbReference type="PROSITE" id="PS50118">
    <property type="entry name" value="HMG_BOX_2"/>
    <property type="match status" value="1"/>
</dbReference>
<name>M3JTR3_CANMX</name>
<feature type="domain" description="HMG box" evidence="7">
    <location>
        <begin position="134"/>
        <end position="200"/>
    </location>
</feature>
<feature type="compositionally biased region" description="Basic and acidic residues" evidence="6">
    <location>
        <begin position="188"/>
        <end position="216"/>
    </location>
</feature>
<keyword evidence="2 4" id="KW-0238">DNA-binding</keyword>
<evidence type="ECO:0000313" key="8">
    <source>
        <dbReference type="EMBL" id="EMG46245.1"/>
    </source>
</evidence>
<evidence type="ECO:0000256" key="5">
    <source>
        <dbReference type="SAM" id="Coils"/>
    </source>
</evidence>
<dbReference type="HOGENOM" id="CLU_066251_0_0_1"/>
<dbReference type="STRING" id="1245528.M3JTR3"/>
<reference evidence="8 9" key="1">
    <citation type="submission" date="2013-02" db="EMBL/GenBank/DDBJ databases">
        <title>Genome sequence of Candida maltosa Xu316, a potential industrial strain for xylitol and ethanol production.</title>
        <authorList>
            <person name="Yu J."/>
            <person name="Wang Q."/>
            <person name="Geng X."/>
            <person name="Bao W."/>
            <person name="He P."/>
            <person name="Cai J."/>
        </authorList>
    </citation>
    <scope>NUCLEOTIDE SEQUENCE [LARGE SCALE GENOMIC DNA]</scope>
    <source>
        <strain evidence="9">Xu316</strain>
    </source>
</reference>
<dbReference type="AlphaFoldDB" id="M3JTR3"/>
<protein>
    <submittedName>
        <fullName evidence="8">Hmg-like dna binding protein, putative</fullName>
    </submittedName>
</protein>
<dbReference type="SMART" id="SM00398">
    <property type="entry name" value="HMG"/>
    <property type="match status" value="1"/>
</dbReference>
<dbReference type="GO" id="GO:0005634">
    <property type="term" value="C:nucleus"/>
    <property type="evidence" value="ECO:0007669"/>
    <property type="project" value="UniProtKB-SubCell"/>
</dbReference>
<comment type="subcellular location">
    <subcellularLocation>
        <location evidence="1">Nucleus</location>
    </subcellularLocation>
</comment>
<accession>M3JTR3</accession>
<dbReference type="PANTHER" id="PTHR48112">
    <property type="entry name" value="HIGH MOBILITY GROUP PROTEIN DSP1"/>
    <property type="match status" value="1"/>
</dbReference>
<keyword evidence="3 4" id="KW-0539">Nucleus</keyword>
<evidence type="ECO:0000256" key="1">
    <source>
        <dbReference type="ARBA" id="ARBA00004123"/>
    </source>
</evidence>
<dbReference type="InterPro" id="IPR050342">
    <property type="entry name" value="HMGB"/>
</dbReference>
<feature type="coiled-coil region" evidence="5">
    <location>
        <begin position="5"/>
        <end position="32"/>
    </location>
</feature>
<feature type="compositionally biased region" description="Low complexity" evidence="6">
    <location>
        <begin position="273"/>
        <end position="300"/>
    </location>
</feature>
<dbReference type="OrthoDB" id="10070927at2759"/>
<keyword evidence="5" id="KW-0175">Coiled coil</keyword>
<feature type="compositionally biased region" description="Basic residues" evidence="6">
    <location>
        <begin position="96"/>
        <end position="105"/>
    </location>
</feature>
<dbReference type="InterPro" id="IPR009071">
    <property type="entry name" value="HMG_box_dom"/>
</dbReference>
<feature type="DNA-binding region" description="HMG box" evidence="4">
    <location>
        <begin position="134"/>
        <end position="200"/>
    </location>
</feature>
<organism evidence="8 9">
    <name type="scientific">Candida maltosa (strain Xu316)</name>
    <name type="common">Yeast</name>
    <dbReference type="NCBI Taxonomy" id="1245528"/>
    <lineage>
        <taxon>Eukaryota</taxon>
        <taxon>Fungi</taxon>
        <taxon>Dikarya</taxon>
        <taxon>Ascomycota</taxon>
        <taxon>Saccharomycotina</taxon>
        <taxon>Pichiomycetes</taxon>
        <taxon>Debaryomycetaceae</taxon>
        <taxon>Candida/Lodderomyces clade</taxon>
        <taxon>Candida</taxon>
    </lineage>
</organism>
<evidence type="ECO:0000256" key="2">
    <source>
        <dbReference type="ARBA" id="ARBA00023125"/>
    </source>
</evidence>
<comment type="caution">
    <text evidence="8">The sequence shown here is derived from an EMBL/GenBank/DDBJ whole genome shotgun (WGS) entry which is preliminary data.</text>
</comment>
<dbReference type="InterPro" id="IPR056513">
    <property type="entry name" value="INO80F"/>
</dbReference>
<evidence type="ECO:0000259" key="7">
    <source>
        <dbReference type="PROSITE" id="PS50118"/>
    </source>
</evidence>